<dbReference type="PANTHER" id="PTHR40068:SF1">
    <property type="entry name" value="TRANSCRIPTION REPRESSOR NIAR-RELATED"/>
    <property type="match status" value="1"/>
</dbReference>
<dbReference type="PIRSF" id="PIRSF037847">
    <property type="entry name" value="NiaR"/>
    <property type="match status" value="1"/>
</dbReference>
<dbReference type="InterPro" id="IPR026043">
    <property type="entry name" value="NadR"/>
</dbReference>
<dbReference type="InterPro" id="IPR004173">
    <property type="entry name" value="3H_domain"/>
</dbReference>
<organism evidence="3 4">
    <name type="scientific">Fictibacillus barbaricus</name>
    <dbReference type="NCBI Taxonomy" id="182136"/>
    <lineage>
        <taxon>Bacteria</taxon>
        <taxon>Bacillati</taxon>
        <taxon>Bacillota</taxon>
        <taxon>Bacilli</taxon>
        <taxon>Bacillales</taxon>
        <taxon>Fictibacillaceae</taxon>
        <taxon>Fictibacillus</taxon>
    </lineage>
</organism>
<evidence type="ECO:0000259" key="2">
    <source>
        <dbReference type="Pfam" id="PF08279"/>
    </source>
</evidence>
<evidence type="ECO:0000313" key="4">
    <source>
        <dbReference type="Proteomes" id="UP001319060"/>
    </source>
</evidence>
<dbReference type="InterPro" id="IPR036390">
    <property type="entry name" value="WH_DNA-bd_sf"/>
</dbReference>
<dbReference type="Gene3D" id="3.30.1340.20">
    <property type="entry name" value="3H domain"/>
    <property type="match status" value="1"/>
</dbReference>
<feature type="domain" description="Helix-turn-helix type 11" evidence="2">
    <location>
        <begin position="14"/>
        <end position="66"/>
    </location>
</feature>
<dbReference type="EMBL" id="JAFHKS010000044">
    <property type="protein sequence ID" value="MBN3547472.1"/>
    <property type="molecule type" value="Genomic_DNA"/>
</dbReference>
<dbReference type="RefSeq" id="WP_188401708.1">
    <property type="nucleotide sequence ID" value="NZ_BMCE01000001.1"/>
</dbReference>
<name>A0ABS2ZJ64_9BACL</name>
<dbReference type="InterPro" id="IPR013196">
    <property type="entry name" value="HTH_11"/>
</dbReference>
<comment type="caution">
    <text evidence="3">The sequence shown here is derived from an EMBL/GenBank/DDBJ whole genome shotgun (WGS) entry which is preliminary data.</text>
</comment>
<evidence type="ECO:0000313" key="3">
    <source>
        <dbReference type="EMBL" id="MBN3547472.1"/>
    </source>
</evidence>
<reference evidence="3 4" key="1">
    <citation type="submission" date="2021-01" db="EMBL/GenBank/DDBJ databases">
        <title>Genome Sequencing of Type Strains.</title>
        <authorList>
            <person name="Lemaire J.F."/>
            <person name="Inderbitzin P."/>
            <person name="Collins S.B."/>
            <person name="Wespe N."/>
            <person name="Knight-Connoni V."/>
        </authorList>
    </citation>
    <scope>NUCLEOTIDE SEQUENCE [LARGE SCALE GENOMIC DNA]</scope>
    <source>
        <strain evidence="3 4">DSM 14730</strain>
    </source>
</reference>
<dbReference type="SUPFAM" id="SSF46785">
    <property type="entry name" value="Winged helix' DNA-binding domain"/>
    <property type="match status" value="1"/>
</dbReference>
<feature type="domain" description="3H" evidence="1">
    <location>
        <begin position="81"/>
        <end position="177"/>
    </location>
</feature>
<protein>
    <submittedName>
        <fullName evidence="3">Transcription repressor NadR</fullName>
    </submittedName>
</protein>
<keyword evidence="4" id="KW-1185">Reference proteome</keyword>
<gene>
    <name evidence="3" type="ORF">JYA64_19345</name>
</gene>
<dbReference type="SUPFAM" id="SSF75500">
    <property type="entry name" value="Putative transcriptional regulator TM1602, C-terminal domain"/>
    <property type="match status" value="1"/>
</dbReference>
<dbReference type="Pfam" id="PF02829">
    <property type="entry name" value="3H"/>
    <property type="match status" value="1"/>
</dbReference>
<dbReference type="InterPro" id="IPR035922">
    <property type="entry name" value="3H_dom_sf"/>
</dbReference>
<dbReference type="Pfam" id="PF08279">
    <property type="entry name" value="HTH_11"/>
    <property type="match status" value="1"/>
</dbReference>
<sequence>MEMNKTDKLKGEDRRSQLITWLIEASEPMSGSLLAARTNVSRQVIVQDMSLLKATGEPIMATAQGYVYLKPDKGNLYTCVIAANHSPEETISELNTIVDYGVTVEDVTVEHPVYGDIKASLKLSTRKDVEDLIKRLRDTNAILLSELTEGIHMHTLSSDSKEKLDKACEALKEKGFLL</sequence>
<accession>A0ABS2ZJ64</accession>
<dbReference type="Gene3D" id="1.10.10.10">
    <property type="entry name" value="Winged helix-like DNA-binding domain superfamily/Winged helix DNA-binding domain"/>
    <property type="match status" value="1"/>
</dbReference>
<proteinExistence type="predicted"/>
<dbReference type="Proteomes" id="UP001319060">
    <property type="component" value="Unassembled WGS sequence"/>
</dbReference>
<evidence type="ECO:0000259" key="1">
    <source>
        <dbReference type="Pfam" id="PF02829"/>
    </source>
</evidence>
<dbReference type="PANTHER" id="PTHR40068">
    <property type="entry name" value="TRANSCRIPTION REPRESSOR NIAR-RELATED"/>
    <property type="match status" value="1"/>
</dbReference>
<dbReference type="InterPro" id="IPR036388">
    <property type="entry name" value="WH-like_DNA-bd_sf"/>
</dbReference>